<accession>A0ABV0NGY1</accession>
<organism evidence="1 2">
    <name type="scientific">Goodea atripinnis</name>
    <dbReference type="NCBI Taxonomy" id="208336"/>
    <lineage>
        <taxon>Eukaryota</taxon>
        <taxon>Metazoa</taxon>
        <taxon>Chordata</taxon>
        <taxon>Craniata</taxon>
        <taxon>Vertebrata</taxon>
        <taxon>Euteleostomi</taxon>
        <taxon>Actinopterygii</taxon>
        <taxon>Neopterygii</taxon>
        <taxon>Teleostei</taxon>
        <taxon>Neoteleostei</taxon>
        <taxon>Acanthomorphata</taxon>
        <taxon>Ovalentaria</taxon>
        <taxon>Atherinomorphae</taxon>
        <taxon>Cyprinodontiformes</taxon>
        <taxon>Goodeidae</taxon>
        <taxon>Goodea</taxon>
    </lineage>
</organism>
<dbReference type="EMBL" id="JAHRIO010040065">
    <property type="protein sequence ID" value="MEQ2170644.1"/>
    <property type="molecule type" value="Genomic_DNA"/>
</dbReference>
<sequence length="283" mass="31677">EDSPASGPFVLSNPVTPSLQAFPRVTSTYGSYQVTSLLANEDDEPALREHNDYFHFRTPTSRFLGHLELVSVAPAAWFTSPDQSPCTAQSLSALSAYHSGVLTPMKMRSESQSTLRLYSGSPTRSDKETVSISSFYYKERDVCGPHVLVYVNRTFRTNSLDLMVIHVQSSNSWFCWDSLTPGFQVQFVKKSRELLVIPKVPSSQCEQTLLCSQIHLISCCFVSSAGRPRPPFCPSLHQKSRRFKTKREGVDYSSRPIKLAGKVIIQQISCLLPVHKTLGESYM</sequence>
<reference evidence="1 2" key="1">
    <citation type="submission" date="2021-06" db="EMBL/GenBank/DDBJ databases">
        <authorList>
            <person name="Palmer J.M."/>
        </authorList>
    </citation>
    <scope>NUCLEOTIDE SEQUENCE [LARGE SCALE GENOMIC DNA]</scope>
    <source>
        <strain evidence="1 2">GA_2019</strain>
        <tissue evidence="1">Muscle</tissue>
    </source>
</reference>
<protein>
    <submittedName>
        <fullName evidence="1">Uncharacterized protein</fullName>
    </submittedName>
</protein>
<dbReference type="Proteomes" id="UP001476798">
    <property type="component" value="Unassembled WGS sequence"/>
</dbReference>
<name>A0ABV0NGY1_9TELE</name>
<gene>
    <name evidence="1" type="ORF">GOODEAATRI_002407</name>
</gene>
<evidence type="ECO:0000313" key="1">
    <source>
        <dbReference type="EMBL" id="MEQ2170644.1"/>
    </source>
</evidence>
<feature type="non-terminal residue" evidence="1">
    <location>
        <position position="1"/>
    </location>
</feature>
<keyword evidence="2" id="KW-1185">Reference proteome</keyword>
<comment type="caution">
    <text evidence="1">The sequence shown here is derived from an EMBL/GenBank/DDBJ whole genome shotgun (WGS) entry which is preliminary data.</text>
</comment>
<evidence type="ECO:0000313" key="2">
    <source>
        <dbReference type="Proteomes" id="UP001476798"/>
    </source>
</evidence>
<proteinExistence type="predicted"/>